<feature type="domain" description="RNA polymerase sigma factor 70 region 4 type 2" evidence="5">
    <location>
        <begin position="151"/>
        <end position="204"/>
    </location>
</feature>
<dbReference type="CDD" id="cd06171">
    <property type="entry name" value="Sigma70_r4"/>
    <property type="match status" value="1"/>
</dbReference>
<dbReference type="Gene3D" id="1.10.1740.10">
    <property type="match status" value="1"/>
</dbReference>
<evidence type="ECO:0000256" key="1">
    <source>
        <dbReference type="ARBA" id="ARBA00010641"/>
    </source>
</evidence>
<dbReference type="SUPFAM" id="SSF88659">
    <property type="entry name" value="Sigma3 and sigma4 domains of RNA polymerase sigma factors"/>
    <property type="match status" value="1"/>
</dbReference>
<keyword evidence="4" id="KW-0804">Transcription</keyword>
<dbReference type="GO" id="GO:0006352">
    <property type="term" value="P:DNA-templated transcription initiation"/>
    <property type="evidence" value="ECO:0007669"/>
    <property type="project" value="InterPro"/>
</dbReference>
<dbReference type="GO" id="GO:0003677">
    <property type="term" value="F:DNA binding"/>
    <property type="evidence" value="ECO:0007669"/>
    <property type="project" value="InterPro"/>
</dbReference>
<dbReference type="InterPro" id="IPR013324">
    <property type="entry name" value="RNA_pol_sigma_r3/r4-like"/>
</dbReference>
<dbReference type="InterPro" id="IPR013325">
    <property type="entry name" value="RNA_pol_sigma_r2"/>
</dbReference>
<dbReference type="InterPro" id="IPR036388">
    <property type="entry name" value="WH-like_DNA-bd_sf"/>
</dbReference>
<accession>A0A1I5TD94</accession>
<dbReference type="InterPro" id="IPR013249">
    <property type="entry name" value="RNA_pol_sigma70_r4_t2"/>
</dbReference>
<evidence type="ECO:0000256" key="2">
    <source>
        <dbReference type="ARBA" id="ARBA00023015"/>
    </source>
</evidence>
<dbReference type="PANTHER" id="PTHR43133">
    <property type="entry name" value="RNA POLYMERASE ECF-TYPE SIGMA FACTO"/>
    <property type="match status" value="1"/>
</dbReference>
<dbReference type="AlphaFoldDB" id="A0A1I5TD94"/>
<evidence type="ECO:0000313" key="6">
    <source>
        <dbReference type="EMBL" id="SFP80948.1"/>
    </source>
</evidence>
<dbReference type="OrthoDB" id="9150024at2"/>
<evidence type="ECO:0000313" key="7">
    <source>
        <dbReference type="Proteomes" id="UP000199031"/>
    </source>
</evidence>
<dbReference type="Proteomes" id="UP000199031">
    <property type="component" value="Unassembled WGS sequence"/>
</dbReference>
<dbReference type="EMBL" id="FOXQ01000002">
    <property type="protein sequence ID" value="SFP80948.1"/>
    <property type="molecule type" value="Genomic_DNA"/>
</dbReference>
<sequence>MLYEFQNQGLRHTFIPSVKQGNAVYKEEELPDKILWNFFKKGDENAFAFIYKHYSTLLFSYGCKCASDKEMVRDCLHDFFLYLRNNRLGFGETTSIKLYLLKAFRRRIVDYLKKTNNEHKLRKTSLYTPYGEESSAESAYINKQINAEQQEKLQRALDMLNAKERKVIYYFYFEGLSYEQIASILHFGHVSSVRRVMYRSLRHLRHYYSRA</sequence>
<dbReference type="PANTHER" id="PTHR43133:SF46">
    <property type="entry name" value="RNA POLYMERASE SIGMA-70 FACTOR ECF SUBFAMILY"/>
    <property type="match status" value="1"/>
</dbReference>
<keyword evidence="7" id="KW-1185">Reference proteome</keyword>
<comment type="similarity">
    <text evidence="1">Belongs to the sigma-70 factor family. ECF subfamily.</text>
</comment>
<proteinExistence type="inferred from homology"/>
<dbReference type="SUPFAM" id="SSF88946">
    <property type="entry name" value="Sigma2 domain of RNA polymerase sigma factors"/>
    <property type="match status" value="1"/>
</dbReference>
<dbReference type="Pfam" id="PF08281">
    <property type="entry name" value="Sigma70_r4_2"/>
    <property type="match status" value="1"/>
</dbReference>
<evidence type="ECO:0000256" key="3">
    <source>
        <dbReference type="ARBA" id="ARBA00023082"/>
    </source>
</evidence>
<evidence type="ECO:0000259" key="5">
    <source>
        <dbReference type="Pfam" id="PF08281"/>
    </source>
</evidence>
<organism evidence="6 7">
    <name type="scientific">Parafilimonas terrae</name>
    <dbReference type="NCBI Taxonomy" id="1465490"/>
    <lineage>
        <taxon>Bacteria</taxon>
        <taxon>Pseudomonadati</taxon>
        <taxon>Bacteroidota</taxon>
        <taxon>Chitinophagia</taxon>
        <taxon>Chitinophagales</taxon>
        <taxon>Chitinophagaceae</taxon>
        <taxon>Parafilimonas</taxon>
    </lineage>
</organism>
<evidence type="ECO:0000256" key="4">
    <source>
        <dbReference type="ARBA" id="ARBA00023163"/>
    </source>
</evidence>
<dbReference type="STRING" id="1465490.SAMN05444277_10261"/>
<name>A0A1I5TD94_9BACT</name>
<keyword evidence="2" id="KW-0805">Transcription regulation</keyword>
<dbReference type="InterPro" id="IPR039425">
    <property type="entry name" value="RNA_pol_sigma-70-like"/>
</dbReference>
<dbReference type="Gene3D" id="1.10.10.10">
    <property type="entry name" value="Winged helix-like DNA-binding domain superfamily/Winged helix DNA-binding domain"/>
    <property type="match status" value="1"/>
</dbReference>
<dbReference type="RefSeq" id="WP_143075757.1">
    <property type="nucleotide sequence ID" value="NZ_FOXQ01000002.1"/>
</dbReference>
<dbReference type="NCBIfam" id="TIGR02937">
    <property type="entry name" value="sigma70-ECF"/>
    <property type="match status" value="1"/>
</dbReference>
<protein>
    <submittedName>
        <fullName evidence="6">RNA polymerase sigma-70 factor, ECF subfamily</fullName>
    </submittedName>
</protein>
<dbReference type="InterPro" id="IPR014284">
    <property type="entry name" value="RNA_pol_sigma-70_dom"/>
</dbReference>
<keyword evidence="3" id="KW-0731">Sigma factor</keyword>
<dbReference type="GO" id="GO:0016987">
    <property type="term" value="F:sigma factor activity"/>
    <property type="evidence" value="ECO:0007669"/>
    <property type="project" value="UniProtKB-KW"/>
</dbReference>
<reference evidence="6 7" key="1">
    <citation type="submission" date="2016-10" db="EMBL/GenBank/DDBJ databases">
        <authorList>
            <person name="de Groot N.N."/>
        </authorList>
    </citation>
    <scope>NUCLEOTIDE SEQUENCE [LARGE SCALE GENOMIC DNA]</scope>
    <source>
        <strain evidence="6 7">DSM 28286</strain>
    </source>
</reference>
<gene>
    <name evidence="6" type="ORF">SAMN05444277_10261</name>
</gene>